<keyword evidence="2" id="KW-0808">Transferase</keyword>
<protein>
    <submittedName>
        <fullName evidence="2">Glycosyltransferase</fullName>
    </submittedName>
</protein>
<dbReference type="InterPro" id="IPR029044">
    <property type="entry name" value="Nucleotide-diphossugar_trans"/>
</dbReference>
<dbReference type="RefSeq" id="WP_146387643.1">
    <property type="nucleotide sequence ID" value="NZ_VOHK01000004.1"/>
</dbReference>
<dbReference type="PANTHER" id="PTHR43179:SF7">
    <property type="entry name" value="RHAMNOSYLTRANSFERASE WBBL"/>
    <property type="match status" value="1"/>
</dbReference>
<dbReference type="AlphaFoldDB" id="A0A5C5U2A8"/>
<name>A0A5C5U2A8_9GAMM</name>
<dbReference type="SUPFAM" id="SSF53448">
    <property type="entry name" value="Nucleotide-diphospho-sugar transferases"/>
    <property type="match status" value="1"/>
</dbReference>
<dbReference type="InterPro" id="IPR001173">
    <property type="entry name" value="Glyco_trans_2-like"/>
</dbReference>
<dbReference type="EMBL" id="VOHK01000004">
    <property type="protein sequence ID" value="TWT20114.1"/>
    <property type="molecule type" value="Genomic_DNA"/>
</dbReference>
<reference evidence="2 3" key="1">
    <citation type="journal article" date="2008" name="Int. J. Syst. Evol. Microbiol.">
        <title>Luteimonas marina sp. nov., isolated from seawater.</title>
        <authorList>
            <person name="Baik K.S."/>
            <person name="Park S.C."/>
            <person name="Kim M.S."/>
            <person name="Kim E.M."/>
            <person name="Park C."/>
            <person name="Chun J."/>
            <person name="Seong C.N."/>
        </authorList>
    </citation>
    <scope>NUCLEOTIDE SEQUENCE [LARGE SCALE GENOMIC DNA]</scope>
    <source>
        <strain evidence="2 3">FR1330</strain>
    </source>
</reference>
<dbReference type="GO" id="GO:0016740">
    <property type="term" value="F:transferase activity"/>
    <property type="evidence" value="ECO:0007669"/>
    <property type="project" value="UniProtKB-KW"/>
</dbReference>
<dbReference type="Gene3D" id="3.40.50.2000">
    <property type="entry name" value="Glycogen Phosphorylase B"/>
    <property type="match status" value="1"/>
</dbReference>
<accession>A0A5C5U2A8</accession>
<dbReference type="CDD" id="cd04186">
    <property type="entry name" value="GT_2_like_c"/>
    <property type="match status" value="1"/>
</dbReference>
<gene>
    <name evidence="2" type="ORF">FQY83_10215</name>
</gene>
<organism evidence="2 3">
    <name type="scientific">Luteimonas marina</name>
    <dbReference type="NCBI Taxonomy" id="488485"/>
    <lineage>
        <taxon>Bacteria</taxon>
        <taxon>Pseudomonadati</taxon>
        <taxon>Pseudomonadota</taxon>
        <taxon>Gammaproteobacteria</taxon>
        <taxon>Lysobacterales</taxon>
        <taxon>Lysobacteraceae</taxon>
        <taxon>Luteimonas</taxon>
    </lineage>
</organism>
<dbReference type="Pfam" id="PF13692">
    <property type="entry name" value="Glyco_trans_1_4"/>
    <property type="match status" value="1"/>
</dbReference>
<evidence type="ECO:0000313" key="3">
    <source>
        <dbReference type="Proteomes" id="UP000319980"/>
    </source>
</evidence>
<evidence type="ECO:0000313" key="2">
    <source>
        <dbReference type="EMBL" id="TWT20114.1"/>
    </source>
</evidence>
<sequence>MTFSLADARLLLVRTTGLVRRGLASLRTRGWRHSWERVKLQFARAAMPARGALVAADRGPFAPFAVPRSDAPVASVVIPVHGHWPHTLACLRAIAAHPPARAVEVIVVDDASPDETATLLPRIDGLRVVSRAENGGFIAACNDGAAAARGDFLVFVNNDTVPQPGWLDALLDTFDAHPDTGLAGAQLLYPDGRLQEAGGVVFADGGAWNYGRFESPQDPRFAYVRDADYLSGAAIAIPRALFERIGSFDPRYAPAYYEDTDLAFAVREAGLRVRYQPAARVVHDEGTTAGTDPANGVKAYQARNRAIFAAQRAAALASHLPAGSVPSPALLHRDRRQVLVVDATTPRPDRDSASLRLVNLMRLLREEGAHVVFLPADLAHAGPYTEALQSLGIETWHAPYARRLPAWLREHGPRFDAAMVSRHYVLRELLPLLRVSAPQARLVFDSVDLHFVREARSAQLAGDATMARNAARTRTLELDIVARSDVTTVVSADEGAVLAREAPGARVEVLSNVHEVAGAGLPFAQRRDLVFVGGFRHPPNADGVRWFCETVFPKVRARLPEVRFHCIGDGPTPEIRALAQQDGVLVHGYVPDLAPYMDGCRIAVAPLRVGAGVKGKINLSMAHGQPVVATSIAAEGMHLRDGIDVLIADDADAFADAIVRLHGDATLWMELSLNGHGNIARHFSPDAARGAVRRIFFQDA</sequence>
<dbReference type="PANTHER" id="PTHR43179">
    <property type="entry name" value="RHAMNOSYLTRANSFERASE WBBL"/>
    <property type="match status" value="1"/>
</dbReference>
<dbReference type="Gene3D" id="3.90.550.10">
    <property type="entry name" value="Spore Coat Polysaccharide Biosynthesis Protein SpsA, Chain A"/>
    <property type="match status" value="1"/>
</dbReference>
<keyword evidence="3" id="KW-1185">Reference proteome</keyword>
<dbReference type="OrthoDB" id="9807209at2"/>
<dbReference type="Pfam" id="PF00535">
    <property type="entry name" value="Glycos_transf_2"/>
    <property type="match status" value="1"/>
</dbReference>
<evidence type="ECO:0000259" key="1">
    <source>
        <dbReference type="Pfam" id="PF00535"/>
    </source>
</evidence>
<proteinExistence type="predicted"/>
<feature type="domain" description="Glycosyltransferase 2-like" evidence="1">
    <location>
        <begin position="75"/>
        <end position="194"/>
    </location>
</feature>
<comment type="caution">
    <text evidence="2">The sequence shown here is derived from an EMBL/GenBank/DDBJ whole genome shotgun (WGS) entry which is preliminary data.</text>
</comment>
<dbReference type="SUPFAM" id="SSF53756">
    <property type="entry name" value="UDP-Glycosyltransferase/glycogen phosphorylase"/>
    <property type="match status" value="1"/>
</dbReference>
<dbReference type="Proteomes" id="UP000319980">
    <property type="component" value="Unassembled WGS sequence"/>
</dbReference>